<evidence type="ECO:0000313" key="2">
    <source>
        <dbReference type="Proteomes" id="UP000323824"/>
    </source>
</evidence>
<dbReference type="AlphaFoldDB" id="A0A5C1Q7T2"/>
<reference evidence="1 2" key="1">
    <citation type="submission" date="2019-02" db="EMBL/GenBank/DDBJ databases">
        <authorList>
            <person name="Fomenkov A."/>
            <person name="Dubinina G."/>
            <person name="Grabovich M."/>
            <person name="Vincze T."/>
            <person name="Roberts R.J."/>
        </authorList>
    </citation>
    <scope>NUCLEOTIDE SEQUENCE [LARGE SCALE GENOMIC DNA]</scope>
    <source>
        <strain evidence="1 2">P</strain>
    </source>
</reference>
<dbReference type="OrthoDB" id="5826790at2"/>
<sequence>MSFYSNRLIIELKKKNLDRDFEFFIITKSDQKKNWFGAKELDEFLTDNYKAKAVLYSGWESAYLMFNSDVDSHNLKYTIANSNVDFTIEKYQYDLSDMKSVRIIANLLLNYLALSKSKFTQYHFSNITGKLCLYLDKEKRGYRKGALKIAEVKLNSKNCITVDISTYREFLGFLKEYNNYNDLKKEKYKRYLKEPKYLVDGSTGSLRRNFDKDKDTKSYIKLGIDGTKVNVDSLSIKSVEDFQNCRLGIYNRVLKSIKTNLSDYMNIEFSKYDDLSSLELKNTVLKNNKDLTKLLIGKSINIYNTITDTESKKISNKLKGLIQSITENSIIVTEKGVADSDLNFVIIYSKDKYLRDKKEDPYIKDSSGNATQHIVLDTLENSKKPEIIVKTLLKELLIKNDILKGSISLFNWKVLGFNSDVTFISRKSRIESKRKIYIYSILVVNTEGNLKFEHFKSNSFDLSSKQLDIIEMYEHRYFVEGIIKWDDNINIINNYGEIVLPDLELLENQLHEVNSPIPDSIATGIKLADELTPMLGNDHSVVNEFRLLGQNKLSKKAISKTINLKSKEGKSIRDFLLENYSLRLKVSRSKESLKSILINQGEIKYSELDNDHALYFVGQRGALNERNISTCSIRRIESDGKSKLFFDKLLPTMDVDFVSLGKSTVVPFPFKYLREYTNKI</sequence>
<accession>A0A5C1Q7T2</accession>
<dbReference type="RefSeq" id="WP_149566627.1">
    <property type="nucleotide sequence ID" value="NZ_CP035807.1"/>
</dbReference>
<organism evidence="1 2">
    <name type="scientific">Thiospirochaeta perfilievii</name>
    <dbReference type="NCBI Taxonomy" id="252967"/>
    <lineage>
        <taxon>Bacteria</taxon>
        <taxon>Pseudomonadati</taxon>
        <taxon>Spirochaetota</taxon>
        <taxon>Spirochaetia</taxon>
        <taxon>Spirochaetales</taxon>
        <taxon>Spirochaetaceae</taxon>
        <taxon>Thiospirochaeta</taxon>
    </lineage>
</organism>
<protein>
    <submittedName>
        <fullName evidence="1">Uncharacterized protein</fullName>
    </submittedName>
</protein>
<keyword evidence="2" id="KW-1185">Reference proteome</keyword>
<gene>
    <name evidence="1" type="ORF">EW093_01155</name>
</gene>
<proteinExistence type="predicted"/>
<dbReference type="EMBL" id="CP035807">
    <property type="protein sequence ID" value="QEN03368.1"/>
    <property type="molecule type" value="Genomic_DNA"/>
</dbReference>
<name>A0A5C1Q7T2_9SPIO</name>
<dbReference type="KEGG" id="sper:EW093_01155"/>
<dbReference type="Proteomes" id="UP000323824">
    <property type="component" value="Chromosome"/>
</dbReference>
<reference evidence="1 2" key="2">
    <citation type="submission" date="2019-09" db="EMBL/GenBank/DDBJ databases">
        <title>Complete Genome Sequence and Methylome Analysis of free living Spirochaetas.</title>
        <authorList>
            <person name="Leshcheva N."/>
            <person name="Mikheeva N."/>
        </authorList>
    </citation>
    <scope>NUCLEOTIDE SEQUENCE [LARGE SCALE GENOMIC DNA]</scope>
    <source>
        <strain evidence="1 2">P</strain>
    </source>
</reference>
<evidence type="ECO:0000313" key="1">
    <source>
        <dbReference type="EMBL" id="QEN03368.1"/>
    </source>
</evidence>